<protein>
    <submittedName>
        <fullName evidence="2">Uncharacterized protein</fullName>
    </submittedName>
</protein>
<dbReference type="RefSeq" id="WP_179518026.1">
    <property type="nucleotide sequence ID" value="NZ_JACCAC010000001.1"/>
</dbReference>
<comment type="caution">
    <text evidence="2">The sequence shown here is derived from an EMBL/GenBank/DDBJ whole genome shotgun (WGS) entry which is preliminary data.</text>
</comment>
<gene>
    <name evidence="2" type="ORF">BJ989_001916</name>
</gene>
<keyword evidence="3" id="KW-1185">Reference proteome</keyword>
<sequence length="129" mass="13339">MKRTSLIALVTGAVVVAGGVTAGAVALTGDDEVGERGSCAATTHELTVERDDDTGGLEVGFELQSAGPGEVWSIDVRQGDAQLFAGERTTDEDGEVDLDLPAAERDGDLFTVEYAAPDAGEPCTVTVRR</sequence>
<feature type="signal peptide" evidence="1">
    <location>
        <begin position="1"/>
        <end position="22"/>
    </location>
</feature>
<keyword evidence="1" id="KW-0732">Signal</keyword>
<dbReference type="Proteomes" id="UP000544110">
    <property type="component" value="Unassembled WGS sequence"/>
</dbReference>
<evidence type="ECO:0000256" key="1">
    <source>
        <dbReference type="SAM" id="SignalP"/>
    </source>
</evidence>
<evidence type="ECO:0000313" key="2">
    <source>
        <dbReference type="EMBL" id="NYG55612.1"/>
    </source>
</evidence>
<organism evidence="2 3">
    <name type="scientific">Nocardioides perillae</name>
    <dbReference type="NCBI Taxonomy" id="1119534"/>
    <lineage>
        <taxon>Bacteria</taxon>
        <taxon>Bacillati</taxon>
        <taxon>Actinomycetota</taxon>
        <taxon>Actinomycetes</taxon>
        <taxon>Propionibacteriales</taxon>
        <taxon>Nocardioidaceae</taxon>
        <taxon>Nocardioides</taxon>
    </lineage>
</organism>
<feature type="chain" id="PRO_5039085853" evidence="1">
    <location>
        <begin position="23"/>
        <end position="129"/>
    </location>
</feature>
<proteinExistence type="predicted"/>
<accession>A0A7Y9RS50</accession>
<dbReference type="AlphaFoldDB" id="A0A7Y9RS50"/>
<reference evidence="2 3" key="1">
    <citation type="submission" date="2020-07" db="EMBL/GenBank/DDBJ databases">
        <title>Sequencing the genomes of 1000 actinobacteria strains.</title>
        <authorList>
            <person name="Klenk H.-P."/>
        </authorList>
    </citation>
    <scope>NUCLEOTIDE SEQUENCE [LARGE SCALE GENOMIC DNA]</scope>
    <source>
        <strain evidence="2 3">DSM 24552</strain>
    </source>
</reference>
<name>A0A7Y9RS50_9ACTN</name>
<dbReference type="EMBL" id="JACCAC010000001">
    <property type="protein sequence ID" value="NYG55612.1"/>
    <property type="molecule type" value="Genomic_DNA"/>
</dbReference>
<evidence type="ECO:0000313" key="3">
    <source>
        <dbReference type="Proteomes" id="UP000544110"/>
    </source>
</evidence>